<evidence type="ECO:0000313" key="8">
    <source>
        <dbReference type="EMBL" id="GGJ58578.1"/>
    </source>
</evidence>
<evidence type="ECO:0000259" key="7">
    <source>
        <dbReference type="PROSITE" id="PS51900"/>
    </source>
</evidence>
<dbReference type="PANTHER" id="PTHR30349:SF41">
    <property type="entry name" value="INTEGRASE_RECOMBINASE PROTEIN MJ0367-RELATED"/>
    <property type="match status" value="1"/>
</dbReference>
<keyword evidence="3 5" id="KW-0238">DNA-binding</keyword>
<dbReference type="InterPro" id="IPR050090">
    <property type="entry name" value="Tyrosine_recombinase_XerCD"/>
</dbReference>
<dbReference type="InterPro" id="IPR010998">
    <property type="entry name" value="Integrase_recombinase_N"/>
</dbReference>
<organism evidence="8 9">
    <name type="scientific">Glutamicibacter ardleyensis</name>
    <dbReference type="NCBI Taxonomy" id="225894"/>
    <lineage>
        <taxon>Bacteria</taxon>
        <taxon>Bacillati</taxon>
        <taxon>Actinomycetota</taxon>
        <taxon>Actinomycetes</taxon>
        <taxon>Micrococcales</taxon>
        <taxon>Micrococcaceae</taxon>
        <taxon>Glutamicibacter</taxon>
    </lineage>
</organism>
<evidence type="ECO:0000256" key="2">
    <source>
        <dbReference type="ARBA" id="ARBA00022908"/>
    </source>
</evidence>
<evidence type="ECO:0000256" key="5">
    <source>
        <dbReference type="PROSITE-ProRule" id="PRU01248"/>
    </source>
</evidence>
<proteinExistence type="inferred from homology"/>
<gene>
    <name evidence="8" type="ORF">GCM10007173_16650</name>
</gene>
<dbReference type="InterPro" id="IPR011010">
    <property type="entry name" value="DNA_brk_join_enz"/>
</dbReference>
<dbReference type="Pfam" id="PF14659">
    <property type="entry name" value="Phage_int_SAM_3"/>
    <property type="match status" value="1"/>
</dbReference>
<dbReference type="InterPro" id="IPR004107">
    <property type="entry name" value="Integrase_SAM-like_N"/>
</dbReference>
<keyword evidence="9" id="KW-1185">Reference proteome</keyword>
<dbReference type="Proteomes" id="UP000606115">
    <property type="component" value="Unassembled WGS sequence"/>
</dbReference>
<sequence>MAKKTRGKGEGSLTQDSRGYWRVRIELPADRDGNRRRKEIRRKSKAEAIAEMRELKKELAKTGDLATSSVKLEDWSETWLKERAKKLAPNTISGYRVAFRDYINPKFGSKKLDKLTPGHVRELHDLILETPKDKALRELSDPPEGTELLSSTYALLVHNTLSGALKMAVRDGIIGRNVCELVDKPTKRHTVEEVLTFDEGVKLLKYLTTHKDGPLWATYLLTGARRGEIIGLEIDRVREDHLDLSWQIQRIKDIKQAPQDYEYRHLENRLYLVRPKSKAGWRTPPLVPELAELLRRQIGGRTEGLVFQRDGRPWDPADASIEWKTILKEAGVNEKVKLHGARHTAVGLLYELGVGEATIMQIVGHSTVSVTRRYGQAGNKRAMQDAMKKLSGALSGKAIEPPANQKQN</sequence>
<evidence type="ECO:0000256" key="1">
    <source>
        <dbReference type="ARBA" id="ARBA00008857"/>
    </source>
</evidence>
<dbReference type="InterPro" id="IPR013762">
    <property type="entry name" value="Integrase-like_cat_sf"/>
</dbReference>
<dbReference type="InterPro" id="IPR002104">
    <property type="entry name" value="Integrase_catalytic"/>
</dbReference>
<dbReference type="CDD" id="cd01189">
    <property type="entry name" value="INT_ICEBs1_C_like"/>
    <property type="match status" value="1"/>
</dbReference>
<dbReference type="EMBL" id="BMKX01000003">
    <property type="protein sequence ID" value="GGJ58578.1"/>
    <property type="molecule type" value="Genomic_DNA"/>
</dbReference>
<comment type="caution">
    <text evidence="8">The sequence shown here is derived from an EMBL/GenBank/DDBJ whole genome shotgun (WGS) entry which is preliminary data.</text>
</comment>
<protein>
    <submittedName>
        <fullName evidence="8">Site-specific integrase</fullName>
    </submittedName>
</protein>
<name>A0ABQ2DM77_9MICC</name>
<dbReference type="SUPFAM" id="SSF56349">
    <property type="entry name" value="DNA breaking-rejoining enzymes"/>
    <property type="match status" value="1"/>
</dbReference>
<dbReference type="PROSITE" id="PS51900">
    <property type="entry name" value="CB"/>
    <property type="match status" value="1"/>
</dbReference>
<comment type="similarity">
    <text evidence="1">Belongs to the 'phage' integrase family.</text>
</comment>
<dbReference type="GeneID" id="303304032"/>
<feature type="domain" description="Tyr recombinase" evidence="6">
    <location>
        <begin position="190"/>
        <end position="388"/>
    </location>
</feature>
<evidence type="ECO:0000256" key="4">
    <source>
        <dbReference type="ARBA" id="ARBA00023172"/>
    </source>
</evidence>
<dbReference type="Gene3D" id="1.10.443.10">
    <property type="entry name" value="Intergrase catalytic core"/>
    <property type="match status" value="1"/>
</dbReference>
<dbReference type="PROSITE" id="PS51898">
    <property type="entry name" value="TYR_RECOMBINASE"/>
    <property type="match status" value="1"/>
</dbReference>
<keyword evidence="2" id="KW-0229">DNA integration</keyword>
<keyword evidence="4" id="KW-0233">DNA recombination</keyword>
<dbReference type="PANTHER" id="PTHR30349">
    <property type="entry name" value="PHAGE INTEGRASE-RELATED"/>
    <property type="match status" value="1"/>
</dbReference>
<evidence type="ECO:0000259" key="6">
    <source>
        <dbReference type="PROSITE" id="PS51898"/>
    </source>
</evidence>
<evidence type="ECO:0000313" key="9">
    <source>
        <dbReference type="Proteomes" id="UP000606115"/>
    </source>
</evidence>
<accession>A0ABQ2DM77</accession>
<dbReference type="Gene3D" id="1.10.150.130">
    <property type="match status" value="1"/>
</dbReference>
<reference evidence="9" key="1">
    <citation type="journal article" date="2019" name="Int. J. Syst. Evol. Microbiol.">
        <title>The Global Catalogue of Microorganisms (GCM) 10K type strain sequencing project: providing services to taxonomists for standard genome sequencing and annotation.</title>
        <authorList>
            <consortium name="The Broad Institute Genomics Platform"/>
            <consortium name="The Broad Institute Genome Sequencing Center for Infectious Disease"/>
            <person name="Wu L."/>
            <person name="Ma J."/>
        </authorList>
    </citation>
    <scope>NUCLEOTIDE SEQUENCE [LARGE SCALE GENOMIC DNA]</scope>
    <source>
        <strain evidence="9">CGMCC 1.3685</strain>
    </source>
</reference>
<dbReference type="RefSeq" id="WP_188684983.1">
    <property type="nucleotide sequence ID" value="NZ_BMKX01000003.1"/>
</dbReference>
<dbReference type="Pfam" id="PF00589">
    <property type="entry name" value="Phage_integrase"/>
    <property type="match status" value="1"/>
</dbReference>
<dbReference type="InterPro" id="IPR044068">
    <property type="entry name" value="CB"/>
</dbReference>
<feature type="domain" description="Core-binding (CB)" evidence="7">
    <location>
        <begin position="70"/>
        <end position="169"/>
    </location>
</feature>
<evidence type="ECO:0000256" key="3">
    <source>
        <dbReference type="ARBA" id="ARBA00023125"/>
    </source>
</evidence>